<dbReference type="AlphaFoldDB" id="F5R9Q2"/>
<dbReference type="EMBL" id="AFHG01000031">
    <property type="protein sequence ID" value="EGK72734.1"/>
    <property type="molecule type" value="Genomic_DNA"/>
</dbReference>
<proteinExistence type="predicted"/>
<organism evidence="2 3">
    <name type="scientific">Methyloversatilis universalis (strain ATCC BAA-1314 / DSM 25237 / JCM 13912 / CCUG 52030 / FAM5)</name>
    <dbReference type="NCBI Taxonomy" id="1000565"/>
    <lineage>
        <taxon>Bacteria</taxon>
        <taxon>Pseudomonadati</taxon>
        <taxon>Pseudomonadota</taxon>
        <taxon>Betaproteobacteria</taxon>
        <taxon>Nitrosomonadales</taxon>
        <taxon>Sterolibacteriaceae</taxon>
        <taxon>Methyloversatilis</taxon>
    </lineage>
</organism>
<dbReference type="Proteomes" id="UP000005019">
    <property type="component" value="Unassembled WGS sequence"/>
</dbReference>
<evidence type="ECO:0000313" key="3">
    <source>
        <dbReference type="Proteomes" id="UP000005019"/>
    </source>
</evidence>
<dbReference type="STRING" id="1000565.METUNv1_00973"/>
<accession>F5R9Q2</accession>
<name>F5R9Q2_METUF</name>
<sequence length="86" mass="9629">MPTPAAHGIGANDRPAPDRRPRSRTTAPVALRPSRQGCRNFHRARAAGAHHCAPKYPKRACRRVFRMARDMQGRRATCARTGTTRR</sequence>
<evidence type="ECO:0000313" key="2">
    <source>
        <dbReference type="EMBL" id="EGK72734.1"/>
    </source>
</evidence>
<keyword evidence="3" id="KW-1185">Reference proteome</keyword>
<evidence type="ECO:0000256" key="1">
    <source>
        <dbReference type="SAM" id="MobiDB-lite"/>
    </source>
</evidence>
<comment type="caution">
    <text evidence="2">The sequence shown here is derived from an EMBL/GenBank/DDBJ whole genome shotgun (WGS) entry which is preliminary data.</text>
</comment>
<reference evidence="2 3" key="1">
    <citation type="journal article" date="2011" name="J. Bacteriol.">
        <title>Genome sequence of Methyloversatilis universalis FAM5T, a methylotrophic representative of the order Rhodocyclales.</title>
        <authorList>
            <person name="Kittichotirat W."/>
            <person name="Good N.M."/>
            <person name="Hall R."/>
            <person name="Bringel F."/>
            <person name="Lajus A."/>
            <person name="Medigue C."/>
            <person name="Smalley N.E."/>
            <person name="Beck D."/>
            <person name="Bumgarner R."/>
            <person name="Vuilleumier S."/>
            <person name="Kalyuzhnaya M.G."/>
        </authorList>
    </citation>
    <scope>NUCLEOTIDE SEQUENCE [LARGE SCALE GENOMIC DNA]</scope>
    <source>
        <strain evidence="3">ATCC BAA-1314 / JCM 13912 / FAM5</strain>
    </source>
</reference>
<gene>
    <name evidence="2" type="ORF">METUNv1_00973</name>
</gene>
<protein>
    <submittedName>
        <fullName evidence="2">Uncharacterized protein</fullName>
    </submittedName>
</protein>
<feature type="region of interest" description="Disordered" evidence="1">
    <location>
        <begin position="1"/>
        <end position="33"/>
    </location>
</feature>